<dbReference type="EMBL" id="CM017328">
    <property type="protein sequence ID" value="KAE8123778.1"/>
    <property type="molecule type" value="Genomic_DNA"/>
</dbReference>
<evidence type="ECO:0000256" key="2">
    <source>
        <dbReference type="SAM" id="MobiDB-lite"/>
    </source>
</evidence>
<sequence length="560" mass="62736">MSAHPLPALKKPKVETNDESEPELLSASTTTKKMDDNNSHYSNDDIESRREQEEALVALFEHRTNEVKHLRQRIAYYQSQLEEAEKRLHDSQSKLARLRSRSNAVPSKASLENGTKNVKVERRSTSPIPIHGASSRNLPKSKPELLIPAVNSKIPQVIKSSNDSGTQASPSVSTQSNSPMRGKGNKPSRVSSQMEVVEIEDKGTKRKFEQKEHKELIPLIRRTSSPCIIRCHANTHISSQHKRKLRCLALCPVNDQLFVTSSLDGFVNLWQVQSRGSSASLLSSTDCASPKHRRWPEDVAWHPQGNSLFSIYSADGGDSQISVLNLNKTQGRARVTFLEEKPHVKGIINSISFMPWEDARFVTGGSDHAVILWNENDGEISWKPKALHRNMHSSAVMGVAGMQQKQIVLSAGADKRIIGFDAQEGRPHFKHIIESKCMSVLPNPCDFNLFMVQTGTPERQLRLFDIRLRQTEIHGFGWKQESSESQSALINQAWSPDGLYITSGSADPMIHIFDIRYTANKPSQSVKAHQKRVFKAEWLHSVPVLISISSDLNIGLHKIT</sequence>
<protein>
    <submittedName>
        <fullName evidence="3">Uncharacterized protein</fullName>
    </submittedName>
</protein>
<proteinExistence type="predicted"/>
<dbReference type="PANTHER" id="PTHR47232">
    <property type="entry name" value="TRANSDUCIN FAMILY PROTEIN / WD-40 REPEAT FAMILY PROTEIN"/>
    <property type="match status" value="1"/>
</dbReference>
<evidence type="ECO:0000313" key="3">
    <source>
        <dbReference type="EMBL" id="KAE8123778.1"/>
    </source>
</evidence>
<dbReference type="Proteomes" id="UP000327013">
    <property type="component" value="Chromosome 8"/>
</dbReference>
<dbReference type="OrthoDB" id="1897642at2759"/>
<keyword evidence="1" id="KW-0853">WD repeat</keyword>
<feature type="region of interest" description="Disordered" evidence="2">
    <location>
        <begin position="1"/>
        <end position="49"/>
    </location>
</feature>
<dbReference type="AlphaFoldDB" id="A0A5N6RN14"/>
<feature type="region of interest" description="Disordered" evidence="2">
    <location>
        <begin position="92"/>
        <end position="143"/>
    </location>
</feature>
<evidence type="ECO:0000256" key="1">
    <source>
        <dbReference type="PROSITE-ProRule" id="PRU00221"/>
    </source>
</evidence>
<dbReference type="SUPFAM" id="SSF50978">
    <property type="entry name" value="WD40 repeat-like"/>
    <property type="match status" value="1"/>
</dbReference>
<feature type="repeat" description="WD" evidence="1">
    <location>
        <begin position="238"/>
        <end position="280"/>
    </location>
</feature>
<dbReference type="SMART" id="SM00320">
    <property type="entry name" value="WD40"/>
    <property type="match status" value="6"/>
</dbReference>
<dbReference type="InterPro" id="IPR015943">
    <property type="entry name" value="WD40/YVTN_repeat-like_dom_sf"/>
</dbReference>
<organism evidence="3 4">
    <name type="scientific">Carpinus fangiana</name>
    <dbReference type="NCBI Taxonomy" id="176857"/>
    <lineage>
        <taxon>Eukaryota</taxon>
        <taxon>Viridiplantae</taxon>
        <taxon>Streptophyta</taxon>
        <taxon>Embryophyta</taxon>
        <taxon>Tracheophyta</taxon>
        <taxon>Spermatophyta</taxon>
        <taxon>Magnoliopsida</taxon>
        <taxon>eudicotyledons</taxon>
        <taxon>Gunneridae</taxon>
        <taxon>Pentapetalae</taxon>
        <taxon>rosids</taxon>
        <taxon>fabids</taxon>
        <taxon>Fagales</taxon>
        <taxon>Betulaceae</taxon>
        <taxon>Carpinus</taxon>
    </lineage>
</organism>
<accession>A0A5N6RN14</accession>
<dbReference type="PANTHER" id="PTHR47232:SF1">
    <property type="entry name" value="TRANSDUCIN FAMILY PROTEIN _ WD-40 REPEAT FAMILY PROTEIN"/>
    <property type="match status" value="1"/>
</dbReference>
<feature type="compositionally biased region" description="Polar residues" evidence="2">
    <location>
        <begin position="159"/>
        <end position="179"/>
    </location>
</feature>
<dbReference type="InterPro" id="IPR036322">
    <property type="entry name" value="WD40_repeat_dom_sf"/>
</dbReference>
<feature type="region of interest" description="Disordered" evidence="2">
    <location>
        <begin position="159"/>
        <end position="194"/>
    </location>
</feature>
<dbReference type="Gene3D" id="2.130.10.10">
    <property type="entry name" value="YVTN repeat-like/Quinoprotein amine dehydrogenase"/>
    <property type="match status" value="2"/>
</dbReference>
<name>A0A5N6RN14_9ROSI</name>
<dbReference type="InterPro" id="IPR001680">
    <property type="entry name" value="WD40_rpt"/>
</dbReference>
<feature type="compositionally biased region" description="Basic and acidic residues" evidence="2">
    <location>
        <begin position="32"/>
        <end position="49"/>
    </location>
</feature>
<dbReference type="PROSITE" id="PS50082">
    <property type="entry name" value="WD_REPEATS_2"/>
    <property type="match status" value="1"/>
</dbReference>
<evidence type="ECO:0000313" key="4">
    <source>
        <dbReference type="Proteomes" id="UP000327013"/>
    </source>
</evidence>
<reference evidence="3 4" key="1">
    <citation type="submission" date="2019-06" db="EMBL/GenBank/DDBJ databases">
        <title>A chromosomal-level reference genome of Carpinus fangiana (Coryloideae, Betulaceae).</title>
        <authorList>
            <person name="Yang X."/>
            <person name="Wang Z."/>
            <person name="Zhang L."/>
            <person name="Hao G."/>
            <person name="Liu J."/>
            <person name="Yang Y."/>
        </authorList>
    </citation>
    <scope>NUCLEOTIDE SEQUENCE [LARGE SCALE GENOMIC DNA]</scope>
    <source>
        <strain evidence="3">Cfa_2016G</strain>
        <tissue evidence="3">Leaf</tissue>
    </source>
</reference>
<gene>
    <name evidence="3" type="ORF">FH972_018707</name>
</gene>
<dbReference type="Pfam" id="PF00400">
    <property type="entry name" value="WD40"/>
    <property type="match status" value="2"/>
</dbReference>
<keyword evidence="4" id="KW-1185">Reference proteome</keyword>
<feature type="compositionally biased region" description="Polar residues" evidence="2">
    <location>
        <begin position="101"/>
        <end position="116"/>
    </location>
</feature>